<dbReference type="InterPro" id="IPR004887">
    <property type="entry name" value="GSH_synth_subst-bd"/>
</dbReference>
<dbReference type="Proteomes" id="UP001308179">
    <property type="component" value="Unassembled WGS sequence"/>
</dbReference>
<dbReference type="SUPFAM" id="SSF56059">
    <property type="entry name" value="Glutathione synthetase ATP-binding domain-like"/>
    <property type="match status" value="1"/>
</dbReference>
<name>A0ABR0LGH9_9PEZI</name>
<dbReference type="EMBL" id="JAVRRR010000006">
    <property type="protein sequence ID" value="KAK5148432.1"/>
    <property type="molecule type" value="Genomic_DNA"/>
</dbReference>
<feature type="region of interest" description="Disordered" evidence="1">
    <location>
        <begin position="1"/>
        <end position="33"/>
    </location>
</feature>
<dbReference type="InterPro" id="IPR037013">
    <property type="entry name" value="GSH-S_sub-bd_sf"/>
</dbReference>
<sequence length="761" mass="83879">MSGNPIYAPPPGPPPSFGSQLAEGDEGDSDDEVQESYTRLISDIKDYLITHGHLLKLGNADTSESPFRPDDLPSNHNTSAMVSGLSAARSNYQVQFPTSHPKCILMIVQPFNFNIGDERPLEYGLLACYRCEWREVLSRCHMGSDRELFYSRPGNGKGKGSKLFEVSVVYYRAGYDVEEYTEQSGGKETRLMLELSRAIKCPDVKMHLAGMKSVQRALAEPGTVARFLSDAPRADEVMATFMPMLPLDSTSQGLEAKRLALDPKLAVDYVLKPNLEGGGHNVFRTDIPAHLSRIPEEDWERYILMRLITPPISAKPGMLLTGQEVYEGPVVSELGVLGSGLYLFAAMLNLSSVFSVSFRMRERAKAPNDTHHAGQVATPEQPSARQHQEQKRQPKSDLSKPQRSGRWLWTTAGEPKARTASAQVDGSLAQLSRETSEMQRKLRSASRTPEPDAEEMTREQDRESLKLLEVATAKQRRRQERTGVRAFVSTTTESEMAAGDGDWTIVSQDEPEQPGEVSGSGSFLAISNTNTSARALQLPKHHTSGLVLEEQHVAAGTDAAFTTSSAAANEYHFTPSDSSSDTSTTPSQAASRALRREHWQQDDDPRFASPVESLREGRKERVRRRISGDSLTSETLLDAMHDWAPTLVLAYMEIIGRKDKLIDDLGEQLLKVEGQYEDLRRVLRKASKPWKVLMAEKKARAEKKLLAEKALLAEQALLAEDCYASSDVAEQASAPRDQSTATSPPRGVGHAVTASAASERG</sequence>
<dbReference type="SUPFAM" id="SSF52440">
    <property type="entry name" value="PreATP-grasp domain"/>
    <property type="match status" value="1"/>
</dbReference>
<feature type="region of interest" description="Disordered" evidence="1">
    <location>
        <begin position="572"/>
        <end position="619"/>
    </location>
</feature>
<feature type="region of interest" description="Disordered" evidence="1">
    <location>
        <begin position="728"/>
        <end position="761"/>
    </location>
</feature>
<proteinExistence type="predicted"/>
<dbReference type="Gene3D" id="3.30.1490.50">
    <property type="match status" value="1"/>
</dbReference>
<dbReference type="PANTHER" id="PTHR11130">
    <property type="entry name" value="GLUTATHIONE SYNTHETASE"/>
    <property type="match status" value="1"/>
</dbReference>
<feature type="domain" description="Glutathione synthase substrate-binding" evidence="2">
    <location>
        <begin position="102"/>
        <end position="209"/>
    </location>
</feature>
<reference evidence="3 4" key="1">
    <citation type="submission" date="2023-08" db="EMBL/GenBank/DDBJ databases">
        <title>Black Yeasts Isolated from many extreme environments.</title>
        <authorList>
            <person name="Coleine C."/>
            <person name="Stajich J.E."/>
            <person name="Selbmann L."/>
        </authorList>
    </citation>
    <scope>NUCLEOTIDE SEQUENCE [LARGE SCALE GENOMIC DNA]</scope>
    <source>
        <strain evidence="3 4">CCFEE 5386</strain>
    </source>
</reference>
<dbReference type="PANTHER" id="PTHR11130:SF0">
    <property type="entry name" value="GLUTATHIONE SYNTHETASE"/>
    <property type="match status" value="1"/>
</dbReference>
<dbReference type="Gene3D" id="3.40.50.1760">
    <property type="entry name" value="Glutathione synthase, substrate-binding domain superfamily, eukaryotic"/>
    <property type="match status" value="1"/>
</dbReference>
<feature type="compositionally biased region" description="Basic and acidic residues" evidence="1">
    <location>
        <begin position="594"/>
        <end position="606"/>
    </location>
</feature>
<evidence type="ECO:0000313" key="3">
    <source>
        <dbReference type="EMBL" id="KAK5148432.1"/>
    </source>
</evidence>
<feature type="compositionally biased region" description="Acidic residues" evidence="1">
    <location>
        <begin position="23"/>
        <end position="33"/>
    </location>
</feature>
<dbReference type="InterPro" id="IPR014709">
    <property type="entry name" value="Glutathione_synthase_C_euk"/>
</dbReference>
<keyword evidence="4" id="KW-1185">Reference proteome</keyword>
<dbReference type="InterPro" id="IPR016185">
    <property type="entry name" value="PreATP-grasp_dom_sf"/>
</dbReference>
<dbReference type="InterPro" id="IPR005615">
    <property type="entry name" value="Glutathione_synthase"/>
</dbReference>
<organism evidence="3 4">
    <name type="scientific">Rachicladosporium monterosium</name>
    <dbReference type="NCBI Taxonomy" id="1507873"/>
    <lineage>
        <taxon>Eukaryota</taxon>
        <taxon>Fungi</taxon>
        <taxon>Dikarya</taxon>
        <taxon>Ascomycota</taxon>
        <taxon>Pezizomycotina</taxon>
        <taxon>Dothideomycetes</taxon>
        <taxon>Dothideomycetidae</taxon>
        <taxon>Cladosporiales</taxon>
        <taxon>Cladosporiaceae</taxon>
        <taxon>Rachicladosporium</taxon>
    </lineage>
</organism>
<comment type="caution">
    <text evidence="3">The sequence shown here is derived from an EMBL/GenBank/DDBJ whole genome shotgun (WGS) entry which is preliminary data.</text>
</comment>
<evidence type="ECO:0000313" key="4">
    <source>
        <dbReference type="Proteomes" id="UP001308179"/>
    </source>
</evidence>
<accession>A0ABR0LGH9</accession>
<feature type="compositionally biased region" description="Basic and acidic residues" evidence="1">
    <location>
        <begin position="386"/>
        <end position="400"/>
    </location>
</feature>
<gene>
    <name evidence="3" type="ORF">LTR32_000250</name>
</gene>
<dbReference type="Pfam" id="PF03917">
    <property type="entry name" value="GSH_synth_ATP"/>
    <property type="match status" value="1"/>
</dbReference>
<protein>
    <recommendedName>
        <fullName evidence="2">Glutathione synthase substrate-binding domain-containing protein</fullName>
    </recommendedName>
</protein>
<dbReference type="Pfam" id="PF03199">
    <property type="entry name" value="GSH_synthase"/>
    <property type="match status" value="1"/>
</dbReference>
<feature type="region of interest" description="Disordered" evidence="1">
    <location>
        <begin position="365"/>
        <end position="461"/>
    </location>
</feature>
<evidence type="ECO:0000256" key="1">
    <source>
        <dbReference type="SAM" id="MobiDB-lite"/>
    </source>
</evidence>
<feature type="compositionally biased region" description="Low complexity" evidence="1">
    <location>
        <begin position="572"/>
        <end position="587"/>
    </location>
</feature>
<evidence type="ECO:0000259" key="2">
    <source>
        <dbReference type="Pfam" id="PF03199"/>
    </source>
</evidence>
<feature type="compositionally biased region" description="Polar residues" evidence="1">
    <location>
        <begin position="420"/>
        <end position="433"/>
    </location>
</feature>
<feature type="compositionally biased region" description="Pro residues" evidence="1">
    <location>
        <begin position="7"/>
        <end position="16"/>
    </location>
</feature>
<feature type="region of interest" description="Disordered" evidence="1">
    <location>
        <begin position="501"/>
        <end position="520"/>
    </location>
</feature>